<dbReference type="GO" id="GO:0006508">
    <property type="term" value="P:proteolysis"/>
    <property type="evidence" value="ECO:0007669"/>
    <property type="project" value="InterPro"/>
</dbReference>
<dbReference type="InterPro" id="IPR036852">
    <property type="entry name" value="Peptidase_S8/S53_dom_sf"/>
</dbReference>
<accession>G2ZMM7</accession>
<evidence type="ECO:0008006" key="3">
    <source>
        <dbReference type="Google" id="ProtNLM"/>
    </source>
</evidence>
<feature type="compositionally biased region" description="Basic residues" evidence="1">
    <location>
        <begin position="188"/>
        <end position="202"/>
    </location>
</feature>
<feature type="region of interest" description="Disordered" evidence="1">
    <location>
        <begin position="242"/>
        <end position="282"/>
    </location>
</feature>
<feature type="region of interest" description="Disordered" evidence="1">
    <location>
        <begin position="118"/>
        <end position="149"/>
    </location>
</feature>
<evidence type="ECO:0000256" key="1">
    <source>
        <dbReference type="SAM" id="MobiDB-lite"/>
    </source>
</evidence>
<name>G2ZMM7_9RALS</name>
<dbReference type="EMBL" id="FR854064">
    <property type="protein sequence ID" value="CCA80157.1"/>
    <property type="molecule type" value="Genomic_DNA"/>
</dbReference>
<feature type="compositionally biased region" description="Polar residues" evidence="1">
    <location>
        <begin position="10"/>
        <end position="26"/>
    </location>
</feature>
<reference evidence="2" key="1">
    <citation type="journal article" date="2011" name="PLoS ONE">
        <title>Ralstonia syzygii, the Blood Disease Bacterium and some Asian R. solanacearum strains form a single genomic species despite divergent lifestyles.</title>
        <authorList>
            <person name="Remenant B."/>
            <person name="de Cambiaire J.C."/>
            <person name="Cellier G."/>
            <person name="Jacobs J.M."/>
            <person name="Mangenot S."/>
            <person name="Barbe V."/>
            <person name="Lajus A."/>
            <person name="Vallenet D."/>
            <person name="Medigue C."/>
            <person name="Fegan M."/>
            <person name="Allen C."/>
            <person name="Prior P."/>
        </authorList>
    </citation>
    <scope>NUCLEOTIDE SEQUENCE</scope>
    <source>
        <strain evidence="2">R229</strain>
    </source>
</reference>
<feature type="region of interest" description="Disordered" evidence="1">
    <location>
        <begin position="169"/>
        <end position="216"/>
    </location>
</feature>
<dbReference type="AlphaFoldDB" id="G2ZMM7"/>
<organism evidence="2">
    <name type="scientific">blood disease bacterium R229</name>
    <dbReference type="NCBI Taxonomy" id="741978"/>
    <lineage>
        <taxon>Bacteria</taxon>
        <taxon>Pseudomonadati</taxon>
        <taxon>Pseudomonadota</taxon>
        <taxon>Betaproteobacteria</taxon>
        <taxon>Burkholderiales</taxon>
        <taxon>Burkholderiaceae</taxon>
        <taxon>Ralstonia</taxon>
        <taxon>Ralstonia solanacearum species complex</taxon>
    </lineage>
</organism>
<dbReference type="GO" id="GO:0004252">
    <property type="term" value="F:serine-type endopeptidase activity"/>
    <property type="evidence" value="ECO:0007669"/>
    <property type="project" value="InterPro"/>
</dbReference>
<dbReference type="SUPFAM" id="SSF52743">
    <property type="entry name" value="Subtilisin-like"/>
    <property type="match status" value="1"/>
</dbReference>
<reference evidence="2" key="2">
    <citation type="submission" date="2011-04" db="EMBL/GenBank/DDBJ databases">
        <authorList>
            <person name="Genoscope - CEA"/>
        </authorList>
    </citation>
    <scope>NUCLEOTIDE SEQUENCE</scope>
    <source>
        <strain evidence="2">R229</strain>
    </source>
</reference>
<evidence type="ECO:0000313" key="2">
    <source>
        <dbReference type="EMBL" id="CCA80157.1"/>
    </source>
</evidence>
<feature type="region of interest" description="Disordered" evidence="1">
    <location>
        <begin position="1"/>
        <end position="29"/>
    </location>
</feature>
<proteinExistence type="predicted"/>
<gene>
    <name evidence="2" type="ORF">BDB_80549</name>
</gene>
<protein>
    <recommendedName>
        <fullName evidence="3">Peptidase S8/S53 domain-containing protein</fullName>
    </recommendedName>
</protein>
<feature type="compositionally biased region" description="Basic residues" evidence="1">
    <location>
        <begin position="246"/>
        <end position="260"/>
    </location>
</feature>
<sequence>MARTKVAPSPRSSTTWPRARTSSSIPGTGGLAEFAQGIETLALPKDKTNAKGVAGGGAQVIIDDLQYLYEPAFQSGIVGAAIDNVVKNHGIAYFSAGGNDGAGASPVSYLNNAPRFADQPIDPNGTGVRPSAELRPLGRQPGVRDSSAYGTQDHRLLPVQPPALLGPAVRQQRQLAPGVPGRQERQAVQRHARRRAVPQLHRRIGDRPAGHCVGDAAGDRGGSHLADSTGGWRCAAADSFADQPGRHRPVRYGGRSHVRARPFAQRDHNRRGQLPVDADVRSDAQDRAAGALLLARRWPDAVRQ</sequence>